<keyword evidence="2" id="KW-0472">Membrane</keyword>
<keyword evidence="2" id="KW-0812">Transmembrane</keyword>
<dbReference type="RefSeq" id="WP_019769258.1">
    <property type="nucleotide sequence ID" value="NZ_CP029490.1"/>
</dbReference>
<sequence>MSEEFESEQTYSRRSASRSQSHAKPKKKKSKGKRIFWSLLLLVLVLGGAGAAYRYWSGDINGSYRATTLEEESVKQLKESSSESSDSSHIDASQYITFRVDVTVKDDKATAKETITFDRKKAYEQYRNMLEAQIKDKPGVTLEDLEQYGTPTTEEAFLQKFNEDTKKLAKQSGLTYDEEAGTAKATIFEGKVNRWTHGIDITKVYGNGGLTVADSKATSNPLDIFKKGNSLPFDKTDSGLSLKADKTIQLRKN</sequence>
<gene>
    <name evidence="3" type="ORF">DK182_00555</name>
</gene>
<protein>
    <submittedName>
        <fullName evidence="3">Uncharacterized protein</fullName>
    </submittedName>
</protein>
<evidence type="ECO:0000256" key="2">
    <source>
        <dbReference type="SAM" id="Phobius"/>
    </source>
</evidence>
<dbReference type="EMBL" id="CP029490">
    <property type="protein sequence ID" value="AWN19935.1"/>
    <property type="molecule type" value="Genomic_DNA"/>
</dbReference>
<dbReference type="Proteomes" id="UP000245369">
    <property type="component" value="Chromosome"/>
</dbReference>
<feature type="region of interest" description="Disordered" evidence="1">
    <location>
        <begin position="1"/>
        <end position="29"/>
    </location>
</feature>
<evidence type="ECO:0000256" key="1">
    <source>
        <dbReference type="SAM" id="MobiDB-lite"/>
    </source>
</evidence>
<dbReference type="GeneID" id="93923013"/>
<proteinExistence type="predicted"/>
<evidence type="ECO:0000313" key="4">
    <source>
        <dbReference type="Proteomes" id="UP000245369"/>
    </source>
</evidence>
<evidence type="ECO:0000313" key="3">
    <source>
        <dbReference type="EMBL" id="AWN19935.1"/>
    </source>
</evidence>
<organism evidence="3 4">
    <name type="scientific">Streptococcus sobrinus</name>
    <dbReference type="NCBI Taxonomy" id="1310"/>
    <lineage>
        <taxon>Bacteria</taxon>
        <taxon>Bacillati</taxon>
        <taxon>Bacillota</taxon>
        <taxon>Bacilli</taxon>
        <taxon>Lactobacillales</taxon>
        <taxon>Streptococcaceae</taxon>
        <taxon>Streptococcus</taxon>
    </lineage>
</organism>
<keyword evidence="4" id="KW-1185">Reference proteome</keyword>
<accession>A0ABN5LL15</accession>
<feature type="transmembrane region" description="Helical" evidence="2">
    <location>
        <begin position="35"/>
        <end position="56"/>
    </location>
</feature>
<name>A0ABN5LL15_9STRE</name>
<keyword evidence="2" id="KW-1133">Transmembrane helix</keyword>
<reference evidence="3 4" key="1">
    <citation type="submission" date="2018-05" db="EMBL/GenBank/DDBJ databases">
        <title>Complete genome sequences of Streptococcus sobrinus.</title>
        <authorList>
            <person name="Sales M."/>
            <person name="Jensen P.A."/>
        </authorList>
    </citation>
    <scope>NUCLEOTIDE SEQUENCE [LARGE SCALE GENOMIC DNA]</scope>
    <source>
        <strain evidence="3 4">SL1</strain>
    </source>
</reference>